<keyword evidence="3" id="KW-1185">Reference proteome</keyword>
<feature type="compositionally biased region" description="Low complexity" evidence="1">
    <location>
        <begin position="215"/>
        <end position="237"/>
    </location>
</feature>
<feature type="compositionally biased region" description="Acidic residues" evidence="1">
    <location>
        <begin position="197"/>
        <end position="207"/>
    </location>
</feature>
<feature type="region of interest" description="Disordered" evidence="1">
    <location>
        <begin position="197"/>
        <end position="237"/>
    </location>
</feature>
<reference evidence="2" key="1">
    <citation type="submission" date="2021-02" db="EMBL/GenBank/DDBJ databases">
        <authorList>
            <person name="Dougan E. K."/>
            <person name="Rhodes N."/>
            <person name="Thang M."/>
            <person name="Chan C."/>
        </authorList>
    </citation>
    <scope>NUCLEOTIDE SEQUENCE</scope>
</reference>
<evidence type="ECO:0000256" key="1">
    <source>
        <dbReference type="SAM" id="MobiDB-lite"/>
    </source>
</evidence>
<gene>
    <name evidence="2" type="ORF">PGLA1383_LOCUS38669</name>
</gene>
<dbReference type="EMBL" id="CAJNNV010027654">
    <property type="protein sequence ID" value="CAE8621146.1"/>
    <property type="molecule type" value="Genomic_DNA"/>
</dbReference>
<evidence type="ECO:0000313" key="2">
    <source>
        <dbReference type="EMBL" id="CAE8621146.1"/>
    </source>
</evidence>
<feature type="compositionally biased region" description="Acidic residues" evidence="1">
    <location>
        <begin position="71"/>
        <end position="81"/>
    </location>
</feature>
<proteinExistence type="predicted"/>
<feature type="region of interest" description="Disordered" evidence="1">
    <location>
        <begin position="68"/>
        <end position="109"/>
    </location>
</feature>
<evidence type="ECO:0000313" key="3">
    <source>
        <dbReference type="Proteomes" id="UP000654075"/>
    </source>
</evidence>
<comment type="caution">
    <text evidence="2">The sequence shown here is derived from an EMBL/GenBank/DDBJ whole genome shotgun (WGS) entry which is preliminary data.</text>
</comment>
<protein>
    <submittedName>
        <fullName evidence="2">Uncharacterized protein</fullName>
    </submittedName>
</protein>
<organism evidence="2 3">
    <name type="scientific">Polarella glacialis</name>
    <name type="common">Dinoflagellate</name>
    <dbReference type="NCBI Taxonomy" id="89957"/>
    <lineage>
        <taxon>Eukaryota</taxon>
        <taxon>Sar</taxon>
        <taxon>Alveolata</taxon>
        <taxon>Dinophyceae</taxon>
        <taxon>Suessiales</taxon>
        <taxon>Suessiaceae</taxon>
        <taxon>Polarella</taxon>
    </lineage>
</organism>
<dbReference type="Proteomes" id="UP000654075">
    <property type="component" value="Unassembled WGS sequence"/>
</dbReference>
<accession>A0A813G485</accession>
<name>A0A813G485_POLGL</name>
<feature type="compositionally biased region" description="Low complexity" evidence="1">
    <location>
        <begin position="89"/>
        <end position="109"/>
    </location>
</feature>
<dbReference type="AlphaFoldDB" id="A0A813G485"/>
<sequence length="276" mass="31395">MFCVSLAAKRSLQAYFRLKCLLVFEHSQQAGKPGVCLYEESVRMYCYPVSHSPEPFWRNVFKSTRFKNDNHDDDDDEDDGDNHDHDGSNDSNDNNNGNNNNDNDTTTTTTTTSTTALQAVQGLLRHMFCVSLAAKRSLQAYFRLKCLLVFEHSQQAGKPGVCLYEESVRMYCYPVSHSPEPFWRNLFKSTRFKNDNHDDDDDEDDGDNHDHDGSNDSNDNNNSNNNNDNDTTTTTTTTSTTDLQAVQGLLRHMFCVSSAAKRSLQAYFRLKCLLCF</sequence>